<dbReference type="EMBL" id="JABCJJ010000032">
    <property type="protein sequence ID" value="NMR21373.1"/>
    <property type="molecule type" value="Genomic_DNA"/>
</dbReference>
<dbReference type="AlphaFoldDB" id="A0A7Y0M1J8"/>
<evidence type="ECO:0000256" key="1">
    <source>
        <dbReference type="SAM" id="MobiDB-lite"/>
    </source>
</evidence>
<feature type="chain" id="PRO_5038363700" evidence="2">
    <location>
        <begin position="22"/>
        <end position="235"/>
    </location>
</feature>
<dbReference type="RefSeq" id="WP_169325747.1">
    <property type="nucleotide sequence ID" value="NZ_JABCJJ010000032.1"/>
</dbReference>
<comment type="caution">
    <text evidence="3">The sequence shown here is derived from an EMBL/GenBank/DDBJ whole genome shotgun (WGS) entry which is preliminary data.</text>
</comment>
<organism evidence="3 4">
    <name type="scientific">Cellulomonas fimi</name>
    <dbReference type="NCBI Taxonomy" id="1708"/>
    <lineage>
        <taxon>Bacteria</taxon>
        <taxon>Bacillati</taxon>
        <taxon>Actinomycetota</taxon>
        <taxon>Actinomycetes</taxon>
        <taxon>Micrococcales</taxon>
        <taxon>Cellulomonadaceae</taxon>
        <taxon>Cellulomonas</taxon>
    </lineage>
</organism>
<feature type="signal peptide" evidence="2">
    <location>
        <begin position="1"/>
        <end position="21"/>
    </location>
</feature>
<proteinExistence type="predicted"/>
<name>A0A7Y0M1J8_CELFI</name>
<evidence type="ECO:0000256" key="2">
    <source>
        <dbReference type="SAM" id="SignalP"/>
    </source>
</evidence>
<evidence type="ECO:0000313" key="4">
    <source>
        <dbReference type="Proteomes" id="UP000562124"/>
    </source>
</evidence>
<accession>A0A7Y0M1J8</accession>
<reference evidence="3 4" key="1">
    <citation type="submission" date="2020-04" db="EMBL/GenBank/DDBJ databases">
        <title>Sequencing and Assembly of C. fimi.</title>
        <authorList>
            <person name="Ramsey A.R."/>
        </authorList>
    </citation>
    <scope>NUCLEOTIDE SEQUENCE [LARGE SCALE GENOMIC DNA]</scope>
    <source>
        <strain evidence="3 4">SB</strain>
    </source>
</reference>
<sequence length="235" mass="25175">MRRWKFLALLTSGVMAATAVAAPAGASTAFTDEAAQEMRDQMATLGIDALTSDALITKLESGVLPDSMSPGATPVSTETVTRPGGTETRQVYADGSVNEVTVQAPRVMTVKDPLAQLQGAFISECYRSSSGSYVYYSNCKVEYSGIMMYDSFRADYNVYKGTTARISNVYSHSILVFGGTYSNVQLTRPRTTQSGSLPAVGRLQYSVQPGGVLPMSFTTWTELRVKGTSATVHIG</sequence>
<keyword evidence="4" id="KW-1185">Reference proteome</keyword>
<dbReference type="Proteomes" id="UP000562124">
    <property type="component" value="Unassembled WGS sequence"/>
</dbReference>
<evidence type="ECO:0000313" key="3">
    <source>
        <dbReference type="EMBL" id="NMR21373.1"/>
    </source>
</evidence>
<keyword evidence="2" id="KW-0732">Signal</keyword>
<gene>
    <name evidence="3" type="ORF">HIR71_14310</name>
</gene>
<feature type="region of interest" description="Disordered" evidence="1">
    <location>
        <begin position="66"/>
        <end position="88"/>
    </location>
</feature>
<protein>
    <submittedName>
        <fullName evidence="3">Uncharacterized protein</fullName>
    </submittedName>
</protein>